<dbReference type="Proteomes" id="UP000235916">
    <property type="component" value="Unassembled WGS sequence"/>
</dbReference>
<dbReference type="EMBL" id="POSP01000003">
    <property type="protein sequence ID" value="PND39237.1"/>
    <property type="molecule type" value="Genomic_DNA"/>
</dbReference>
<dbReference type="AlphaFoldDB" id="A0A2N8L0K8"/>
<dbReference type="OrthoDB" id="8912133at2"/>
<evidence type="ECO:0000313" key="1">
    <source>
        <dbReference type="EMBL" id="PND39237.1"/>
    </source>
</evidence>
<comment type="caution">
    <text evidence="1">The sequence shown here is derived from an EMBL/GenBank/DDBJ whole genome shotgun (WGS) entry which is preliminary data.</text>
</comment>
<organism evidence="1 2">
    <name type="scientific">Kinneretia aquatilis</name>
    <dbReference type="NCBI Taxonomy" id="2070761"/>
    <lineage>
        <taxon>Bacteria</taxon>
        <taxon>Pseudomonadati</taxon>
        <taxon>Pseudomonadota</taxon>
        <taxon>Betaproteobacteria</taxon>
        <taxon>Burkholderiales</taxon>
        <taxon>Sphaerotilaceae</taxon>
        <taxon>Roseateles</taxon>
    </lineage>
</organism>
<accession>A0A2N8L0K8</accession>
<proteinExistence type="predicted"/>
<name>A0A2N8L0K8_9BURK</name>
<keyword evidence="2" id="KW-1185">Reference proteome</keyword>
<gene>
    <name evidence="1" type="ORF">C1O66_18025</name>
</gene>
<reference evidence="1 2" key="1">
    <citation type="submission" date="2018-01" db="EMBL/GenBank/DDBJ databases">
        <title>Draft genome sequence of Paucibacter aquatile CR182 isolated from freshwater of the Nakdong River.</title>
        <authorList>
            <person name="Choi A."/>
            <person name="Chung E.J."/>
        </authorList>
    </citation>
    <scope>NUCLEOTIDE SEQUENCE [LARGE SCALE GENOMIC DNA]</scope>
    <source>
        <strain evidence="1 2">CR182</strain>
    </source>
</reference>
<evidence type="ECO:0000313" key="2">
    <source>
        <dbReference type="Proteomes" id="UP000235916"/>
    </source>
</evidence>
<protein>
    <submittedName>
        <fullName evidence="1">Uncharacterized protein</fullName>
    </submittedName>
</protein>
<dbReference type="RefSeq" id="WP_102769157.1">
    <property type="nucleotide sequence ID" value="NZ_POSP01000003.1"/>
</dbReference>
<sequence length="118" mass="12890">MQILAQQIAASPSDLDRDDVAYVHIRGADGYVLSLARSPDSDLVEVMVRDQLNCKTTQVFARLTGRRLQVSVPEALASQLDGHSAYEVVLSQLGDDFSELHQALSEVFSGVGTYEHSL</sequence>